<reference evidence="1 2" key="1">
    <citation type="submission" date="2018-03" db="EMBL/GenBank/DDBJ databases">
        <title>Draft Genome Sequences of the Obligatory Marine Myxobacteria Enhygromyxa salina SWB005.</title>
        <authorList>
            <person name="Poehlein A."/>
            <person name="Moghaddam J.A."/>
            <person name="Harms H."/>
            <person name="Alanjari M."/>
            <person name="Koenig G.M."/>
            <person name="Daniel R."/>
            <person name="Schaeberle T.F."/>
        </authorList>
    </citation>
    <scope>NUCLEOTIDE SEQUENCE [LARGE SCALE GENOMIC DNA]</scope>
    <source>
        <strain evidence="1 2">SWB005</strain>
    </source>
</reference>
<sequence>MSQQARFDFDRPCDPPLETVRVTAAGDSQLPEPLRRRVAVFAVHDGQGIPERFRVRDDGTPVVDPVELEREFVKARDWGANIVAEELAAALGAPSYLSCRVARVLLDFNRFPGSTPPDNEDPLEAQAIGPLYGRALEHDEKTDLLESFYDPISSAIESFVADSLIALSIHTYDEEHQSQNKRAHVSIINLALSYQRDARLPYGVFDPMYPDHLAESTCSRILRDRMSLNLERFGFRVTHNHPYALPDGSIEMRSQVWHFFRFLRRRFHAAHPETEGDPAYERVFTMLADTNLRLAEADELRGFLHRFRRVRDARRPALLASLDAYRHIEGFVRDSTVVMDYRRSPERPSSVGIEVRKDLVCSFDPETGLPLATTPEQRQVARQIAQCIASSIGTYFATDRQVYETTAATVAIPPEG</sequence>
<dbReference type="SUPFAM" id="SSF53187">
    <property type="entry name" value="Zn-dependent exopeptidases"/>
    <property type="match status" value="1"/>
</dbReference>
<proteinExistence type="predicted"/>
<protein>
    <submittedName>
        <fullName evidence="1">N-formylglutamate amidohydrolase</fullName>
    </submittedName>
</protein>
<keyword evidence="2" id="KW-1185">Reference proteome</keyword>
<dbReference type="AlphaFoldDB" id="A0A2S9YE62"/>
<dbReference type="Pfam" id="PF05013">
    <property type="entry name" value="FGase"/>
    <property type="match status" value="1"/>
</dbReference>
<dbReference type="Gene3D" id="3.40.630.40">
    <property type="entry name" value="Zn-dependent exopeptidases"/>
    <property type="match status" value="1"/>
</dbReference>
<evidence type="ECO:0000313" key="1">
    <source>
        <dbReference type="EMBL" id="PRQ03407.1"/>
    </source>
</evidence>
<dbReference type="RefSeq" id="WP_181197506.1">
    <property type="nucleotide sequence ID" value="NZ_PVNK01000086.1"/>
</dbReference>
<comment type="caution">
    <text evidence="1">The sequence shown here is derived from an EMBL/GenBank/DDBJ whole genome shotgun (WGS) entry which is preliminary data.</text>
</comment>
<organism evidence="1 2">
    <name type="scientific">Enhygromyxa salina</name>
    <dbReference type="NCBI Taxonomy" id="215803"/>
    <lineage>
        <taxon>Bacteria</taxon>
        <taxon>Pseudomonadati</taxon>
        <taxon>Myxococcota</taxon>
        <taxon>Polyangia</taxon>
        <taxon>Nannocystales</taxon>
        <taxon>Nannocystaceae</taxon>
        <taxon>Enhygromyxa</taxon>
    </lineage>
</organism>
<name>A0A2S9YE62_9BACT</name>
<gene>
    <name evidence="1" type="ORF">ENSA5_16130</name>
</gene>
<keyword evidence="1" id="KW-0378">Hydrolase</keyword>
<accession>A0A2S9YE62</accession>
<evidence type="ECO:0000313" key="2">
    <source>
        <dbReference type="Proteomes" id="UP000237968"/>
    </source>
</evidence>
<dbReference type="EMBL" id="PVNK01000086">
    <property type="protein sequence ID" value="PRQ03407.1"/>
    <property type="molecule type" value="Genomic_DNA"/>
</dbReference>
<dbReference type="GO" id="GO:0016787">
    <property type="term" value="F:hydrolase activity"/>
    <property type="evidence" value="ECO:0007669"/>
    <property type="project" value="UniProtKB-KW"/>
</dbReference>
<dbReference type="InterPro" id="IPR007709">
    <property type="entry name" value="N-FG_amidohydro"/>
</dbReference>
<dbReference type="Proteomes" id="UP000237968">
    <property type="component" value="Unassembled WGS sequence"/>
</dbReference>